<gene>
    <name evidence="1" type="ORF">L3556_03060</name>
</gene>
<dbReference type="EMBL" id="JAKKUT010000002">
    <property type="protein sequence ID" value="MDG2989917.1"/>
    <property type="molecule type" value="Genomic_DNA"/>
</dbReference>
<organism evidence="1 2">
    <name type="scientific">Candidatus Synechococcus calcipolaris G9</name>
    <dbReference type="NCBI Taxonomy" id="1497997"/>
    <lineage>
        <taxon>Bacteria</taxon>
        <taxon>Bacillati</taxon>
        <taxon>Cyanobacteriota</taxon>
        <taxon>Cyanophyceae</taxon>
        <taxon>Synechococcales</taxon>
        <taxon>Synechococcaceae</taxon>
        <taxon>Synechococcus</taxon>
    </lineage>
</organism>
<accession>A0ABT6EX41</accession>
<dbReference type="Gene3D" id="1.10.150.240">
    <property type="entry name" value="Putative phosphatase, domain 2"/>
    <property type="match status" value="1"/>
</dbReference>
<comment type="caution">
    <text evidence="1">The sequence shown here is derived from an EMBL/GenBank/DDBJ whole genome shotgun (WGS) entry which is preliminary data.</text>
</comment>
<name>A0ABT6EX41_9SYNE</name>
<dbReference type="RefSeq" id="WP_277865842.1">
    <property type="nucleotide sequence ID" value="NZ_JAKKUT010000002.1"/>
</dbReference>
<dbReference type="Proteomes" id="UP001154265">
    <property type="component" value="Unassembled WGS sequence"/>
</dbReference>
<dbReference type="PANTHER" id="PTHR43434:SF1">
    <property type="entry name" value="PHOSPHOGLYCOLATE PHOSPHATASE"/>
    <property type="match status" value="1"/>
</dbReference>
<dbReference type="Pfam" id="PF00702">
    <property type="entry name" value="Hydrolase"/>
    <property type="match status" value="1"/>
</dbReference>
<dbReference type="NCBIfam" id="TIGR01549">
    <property type="entry name" value="HAD-SF-IA-v1"/>
    <property type="match status" value="1"/>
</dbReference>
<dbReference type="InterPro" id="IPR036412">
    <property type="entry name" value="HAD-like_sf"/>
</dbReference>
<evidence type="ECO:0000313" key="1">
    <source>
        <dbReference type="EMBL" id="MDG2989917.1"/>
    </source>
</evidence>
<sequence length="252" mass="27797">MSPLAIVLFDIDGIVRDVSRSYRRALQETVAHFTQGYHPSQRDIDGLKAEGAWNNDWHASEELIYRYFETQGQDRAQVQLEYEDIVAFFQSKYRGANWNGYIQDEALLVSSDYFQQFSRAGMAWGFVSGATRASASYVLEGRLGLESPLLIAMEDAPGKPDPAGVLQATQRLDPMGHSPTIYVGDTVADMQTVIHARNQDGDRPWFGLGVIPPHVAAADSPAYGDRLFQGGANRVLNQTVDVTPALISEVTG</sequence>
<keyword evidence="1" id="KW-0378">Hydrolase</keyword>
<dbReference type="GO" id="GO:0016787">
    <property type="term" value="F:hydrolase activity"/>
    <property type="evidence" value="ECO:0007669"/>
    <property type="project" value="UniProtKB-KW"/>
</dbReference>
<keyword evidence="2" id="KW-1185">Reference proteome</keyword>
<dbReference type="Gene3D" id="3.40.50.1000">
    <property type="entry name" value="HAD superfamily/HAD-like"/>
    <property type="match status" value="1"/>
</dbReference>
<dbReference type="InterPro" id="IPR050155">
    <property type="entry name" value="HAD-like_hydrolase_sf"/>
</dbReference>
<reference evidence="1" key="1">
    <citation type="journal article" date="2022" name="Genome Biol. Evol.">
        <title>A New Gene Family Diagnostic for Intracellular Biomineralization of Amorphous Ca Carbonates by Cyanobacteria.</title>
        <authorList>
            <person name="Benzerara K."/>
            <person name="Duprat E."/>
            <person name="Bitard-Feildel T."/>
            <person name="Caumes G."/>
            <person name="Cassier-Chauvat C."/>
            <person name="Chauvat F."/>
            <person name="Dezi M."/>
            <person name="Diop S.I."/>
            <person name="Gaschignard G."/>
            <person name="Gorgen S."/>
            <person name="Gugger M."/>
            <person name="Lopez-Garcia P."/>
            <person name="Millet M."/>
            <person name="Skouri-Panet F."/>
            <person name="Moreira D."/>
            <person name="Callebaut I."/>
        </authorList>
    </citation>
    <scope>NUCLEOTIDE SEQUENCE</scope>
    <source>
        <strain evidence="1">G9</strain>
    </source>
</reference>
<proteinExistence type="predicted"/>
<reference evidence="1" key="2">
    <citation type="submission" date="2022-01" db="EMBL/GenBank/DDBJ databases">
        <authorList>
            <person name="Zivanovic Y."/>
            <person name="Moreira D."/>
            <person name="Lopez-Garcia P."/>
        </authorList>
    </citation>
    <scope>NUCLEOTIDE SEQUENCE</scope>
    <source>
        <strain evidence="1">G9</strain>
    </source>
</reference>
<dbReference type="InterPro" id="IPR006438">
    <property type="entry name" value="HAD-SF_TIGR01548"/>
</dbReference>
<dbReference type="NCBIfam" id="TIGR01548">
    <property type="entry name" value="HAD-SF-IA-hyp1"/>
    <property type="match status" value="1"/>
</dbReference>
<dbReference type="PANTHER" id="PTHR43434">
    <property type="entry name" value="PHOSPHOGLYCOLATE PHOSPHATASE"/>
    <property type="match status" value="1"/>
</dbReference>
<dbReference type="InterPro" id="IPR023214">
    <property type="entry name" value="HAD_sf"/>
</dbReference>
<dbReference type="SUPFAM" id="SSF56784">
    <property type="entry name" value="HAD-like"/>
    <property type="match status" value="1"/>
</dbReference>
<protein>
    <submittedName>
        <fullName evidence="1">TIGR01548 family HAD-type hydrolase</fullName>
    </submittedName>
</protein>
<dbReference type="InterPro" id="IPR006439">
    <property type="entry name" value="HAD-SF_hydro_IA"/>
</dbReference>
<evidence type="ECO:0000313" key="2">
    <source>
        <dbReference type="Proteomes" id="UP001154265"/>
    </source>
</evidence>
<dbReference type="InterPro" id="IPR023198">
    <property type="entry name" value="PGP-like_dom2"/>
</dbReference>